<sequence length="260" mass="28287">MGMGMAAVHGRAQAGFAKEAQAYERGRPEYAWALTDWLERELGLGADSVALDLGAGTGKFTRLLTGVAGEAIAVEPVAEMRAQLQESLPGTLALAGTAEGIPLPDGAVDAVVCAQAFHWFASETALAEIHRVLKPGGSLGLVWNVRDESCAWVAEITRLMAPHEGDTPRFRSGAWRRPFEAGRYFAAPALTMLPHTHAGPPERVIVDRFLSVSFIAALPDDEKRRFAEALRRLIATHPDLRGREEVAFPYRTEAYRCARL</sequence>
<evidence type="ECO:0000256" key="2">
    <source>
        <dbReference type="ARBA" id="ARBA00022603"/>
    </source>
</evidence>
<accession>A0ABV0INK9</accession>
<evidence type="ECO:0000313" key="5">
    <source>
        <dbReference type="EMBL" id="MEO9382877.1"/>
    </source>
</evidence>
<dbReference type="Gene3D" id="3.40.50.150">
    <property type="entry name" value="Vaccinia Virus protein VP39"/>
    <property type="match status" value="1"/>
</dbReference>
<comment type="caution">
    <text evidence="5">The sequence shown here is derived from an EMBL/GenBank/DDBJ whole genome shotgun (WGS) entry which is preliminary data.</text>
</comment>
<evidence type="ECO:0000256" key="1">
    <source>
        <dbReference type="ARBA" id="ARBA00008361"/>
    </source>
</evidence>
<proteinExistence type="inferred from homology"/>
<name>A0ABV0INK9_9NEIS</name>
<dbReference type="RefSeq" id="WP_347937640.1">
    <property type="nucleotide sequence ID" value="NZ_CP158160.1"/>
</dbReference>
<feature type="domain" description="Methyltransferase type 11" evidence="4">
    <location>
        <begin position="51"/>
        <end position="139"/>
    </location>
</feature>
<dbReference type="GO" id="GO:0032259">
    <property type="term" value="P:methylation"/>
    <property type="evidence" value="ECO:0007669"/>
    <property type="project" value="UniProtKB-KW"/>
</dbReference>
<keyword evidence="6" id="KW-1185">Reference proteome</keyword>
<evidence type="ECO:0000256" key="3">
    <source>
        <dbReference type="ARBA" id="ARBA00022679"/>
    </source>
</evidence>
<comment type="similarity">
    <text evidence="1">Belongs to the methyltransferase superfamily.</text>
</comment>
<protein>
    <submittedName>
        <fullName evidence="5">Class I SAM-dependent methyltransferase</fullName>
        <ecNumber evidence="5">2.1.1.-</ecNumber>
    </submittedName>
</protein>
<dbReference type="InterPro" id="IPR051052">
    <property type="entry name" value="Diverse_substrate_MTase"/>
</dbReference>
<dbReference type="GO" id="GO:0008168">
    <property type="term" value="F:methyltransferase activity"/>
    <property type="evidence" value="ECO:0007669"/>
    <property type="project" value="UniProtKB-KW"/>
</dbReference>
<dbReference type="PANTHER" id="PTHR44942">
    <property type="entry name" value="METHYLTRANSF_11 DOMAIN-CONTAINING PROTEIN"/>
    <property type="match status" value="1"/>
</dbReference>
<evidence type="ECO:0000259" key="4">
    <source>
        <dbReference type="Pfam" id="PF08241"/>
    </source>
</evidence>
<dbReference type="CDD" id="cd02440">
    <property type="entry name" value="AdoMet_MTases"/>
    <property type="match status" value="1"/>
</dbReference>
<evidence type="ECO:0000313" key="6">
    <source>
        <dbReference type="Proteomes" id="UP001462502"/>
    </source>
</evidence>
<dbReference type="Proteomes" id="UP001462502">
    <property type="component" value="Unassembled WGS sequence"/>
</dbReference>
<reference evidence="5 6" key="1">
    <citation type="submission" date="2024-05" db="EMBL/GenBank/DDBJ databases">
        <authorList>
            <person name="De Oliveira J.P."/>
            <person name="Noriler S.A."/>
            <person name="De Oliveira A.G."/>
            <person name="Sipoli D.S."/>
        </authorList>
    </citation>
    <scope>NUCLEOTIDE SEQUENCE [LARGE SCALE GENOMIC DNA]</scope>
    <source>
        <strain evidence="5 6">LABIM192</strain>
    </source>
</reference>
<dbReference type="PANTHER" id="PTHR44942:SF4">
    <property type="entry name" value="METHYLTRANSFERASE TYPE 11 DOMAIN-CONTAINING PROTEIN"/>
    <property type="match status" value="1"/>
</dbReference>
<dbReference type="SUPFAM" id="SSF53335">
    <property type="entry name" value="S-adenosyl-L-methionine-dependent methyltransferases"/>
    <property type="match status" value="1"/>
</dbReference>
<keyword evidence="2 5" id="KW-0489">Methyltransferase</keyword>
<gene>
    <name evidence="5" type="ORF">ABI908_01935</name>
</gene>
<keyword evidence="3 5" id="KW-0808">Transferase</keyword>
<dbReference type="InterPro" id="IPR029063">
    <property type="entry name" value="SAM-dependent_MTases_sf"/>
</dbReference>
<organism evidence="5 6">
    <name type="scientific">Chromobacterium phragmitis</name>
    <dbReference type="NCBI Taxonomy" id="2202141"/>
    <lineage>
        <taxon>Bacteria</taxon>
        <taxon>Pseudomonadati</taxon>
        <taxon>Pseudomonadota</taxon>
        <taxon>Betaproteobacteria</taxon>
        <taxon>Neisseriales</taxon>
        <taxon>Chromobacteriaceae</taxon>
        <taxon>Chromobacterium</taxon>
    </lineage>
</organism>
<dbReference type="Pfam" id="PF08241">
    <property type="entry name" value="Methyltransf_11"/>
    <property type="match status" value="1"/>
</dbReference>
<dbReference type="EC" id="2.1.1.-" evidence="5"/>
<dbReference type="InterPro" id="IPR013216">
    <property type="entry name" value="Methyltransf_11"/>
</dbReference>
<dbReference type="EMBL" id="JBDXMI010000001">
    <property type="protein sequence ID" value="MEO9382877.1"/>
    <property type="molecule type" value="Genomic_DNA"/>
</dbReference>